<keyword evidence="3" id="KW-1185">Reference proteome</keyword>
<gene>
    <name evidence="2" type="ORF">BGAL_0154g00070</name>
</gene>
<dbReference type="AlphaFoldDB" id="A0A4S8R0B1"/>
<sequence>MAIIEVIKRSGSARTTQMHKRSRDPTEDLKPIYQPLTQKKPHELCNLSQMGYNNQQSAPPSEVPIYEPVHLSSPFSKLLDEELYKEIMVRDESEDREGHVDACIGR</sequence>
<evidence type="ECO:0000313" key="3">
    <source>
        <dbReference type="Proteomes" id="UP000308671"/>
    </source>
</evidence>
<evidence type="ECO:0000256" key="1">
    <source>
        <dbReference type="SAM" id="MobiDB-lite"/>
    </source>
</evidence>
<evidence type="ECO:0000313" key="2">
    <source>
        <dbReference type="EMBL" id="THV50341.1"/>
    </source>
</evidence>
<accession>A0A4S8R0B1</accession>
<reference evidence="2 3" key="1">
    <citation type="submission" date="2017-12" db="EMBL/GenBank/DDBJ databases">
        <title>Comparative genomics of Botrytis spp.</title>
        <authorList>
            <person name="Valero-Jimenez C.A."/>
            <person name="Tapia P."/>
            <person name="Veloso J."/>
            <person name="Silva-Moreno E."/>
            <person name="Staats M."/>
            <person name="Valdes J.H."/>
            <person name="Van Kan J.A.L."/>
        </authorList>
    </citation>
    <scope>NUCLEOTIDE SEQUENCE [LARGE SCALE GENOMIC DNA]</scope>
    <source>
        <strain evidence="2 3">MUCL435</strain>
    </source>
</reference>
<proteinExistence type="predicted"/>
<dbReference type="EMBL" id="PQXL01000154">
    <property type="protein sequence ID" value="THV50341.1"/>
    <property type="molecule type" value="Genomic_DNA"/>
</dbReference>
<comment type="caution">
    <text evidence="2">The sequence shown here is derived from an EMBL/GenBank/DDBJ whole genome shotgun (WGS) entry which is preliminary data.</text>
</comment>
<organism evidence="2 3">
    <name type="scientific">Botrytis galanthina</name>
    <dbReference type="NCBI Taxonomy" id="278940"/>
    <lineage>
        <taxon>Eukaryota</taxon>
        <taxon>Fungi</taxon>
        <taxon>Dikarya</taxon>
        <taxon>Ascomycota</taxon>
        <taxon>Pezizomycotina</taxon>
        <taxon>Leotiomycetes</taxon>
        <taxon>Helotiales</taxon>
        <taxon>Sclerotiniaceae</taxon>
        <taxon>Botrytis</taxon>
    </lineage>
</organism>
<protein>
    <submittedName>
        <fullName evidence="2">Uncharacterized protein</fullName>
    </submittedName>
</protein>
<feature type="region of interest" description="Disordered" evidence="1">
    <location>
        <begin position="9"/>
        <end position="29"/>
    </location>
</feature>
<dbReference type="Proteomes" id="UP000308671">
    <property type="component" value="Unassembled WGS sequence"/>
</dbReference>
<name>A0A4S8R0B1_9HELO</name>